<dbReference type="Proteomes" id="UP000516361">
    <property type="component" value="Chromosome"/>
</dbReference>
<keyword evidence="5" id="KW-0560">Oxidoreductase</keyword>
<feature type="transmembrane region" description="Helical" evidence="8">
    <location>
        <begin position="271"/>
        <end position="290"/>
    </location>
</feature>
<feature type="transmembrane region" description="Helical" evidence="8">
    <location>
        <begin position="100"/>
        <end position="119"/>
    </location>
</feature>
<evidence type="ECO:0000256" key="4">
    <source>
        <dbReference type="ARBA" id="ARBA00022989"/>
    </source>
</evidence>
<dbReference type="KEGG" id="ocy:OSSY52_11020"/>
<feature type="transmembrane region" description="Helical" evidence="8">
    <location>
        <begin position="401"/>
        <end position="421"/>
    </location>
</feature>
<feature type="transmembrane region" description="Helical" evidence="8">
    <location>
        <begin position="70"/>
        <end position="88"/>
    </location>
</feature>
<evidence type="ECO:0000313" key="11">
    <source>
        <dbReference type="Proteomes" id="UP000516361"/>
    </source>
</evidence>
<feature type="domain" description="NADH:quinone oxidoreductase/Mrp antiporter transmembrane" evidence="9">
    <location>
        <begin position="119"/>
        <end position="414"/>
    </location>
</feature>
<dbReference type="RefSeq" id="WP_232521326.1">
    <property type="nucleotide sequence ID" value="NZ_AP018712.1"/>
</dbReference>
<feature type="transmembrane region" description="Helical" evidence="8">
    <location>
        <begin position="442"/>
        <end position="463"/>
    </location>
</feature>
<sequence length="612" mass="68707">MFAQLMIYFMLFAVGTFFVSKINKKAGSYLTIIGSVAFLIYLYGFKDNAGEVYNLFSFGNFDISFVTSSYAWYFSMIMVLIYSMISFMNPFFIEKYSNPSAYNAFYLVSMAASVGMFYSKDFLTLFAFYEVAVWTSLFIIPMGKSRKASVIYYTMSSIGSLSLLYSIFLMYTKLGTFDIQEVGAQLVNIPQYGVLLFFLIILSGITKLGIFPFYTWLPAAHGSAPNTFSPILSGALVKIGGFISMITVAVLPFSKMFENHVKIMGYPFETYIIMILASISIVVGTLMAIKQDDAKKLIAYSTVSNSGYILLGISIASTTGFAGGMMHVLNHALASAAMFATIGAVYYRTGTTKMSELGGLIKRMPITFTAYLIAIISLAGIPPMSGFASKWLIFQALVSKGMMFTAIAAFFGSVGSFLYVFRPLSTVFLGQLSPKHNELKEVPFLMQIPMWIFSGLTIFYGIFPGKVLEYIGIIEEKVGIQKIHLEGTKIFTRTGMWDSAVIFWVFTFGFIIAAIIYFMHKKSKKVGLMDTYTSAEFIYDPERYHYAKDYYAPFERLYNTTLSVEKFFNSCVQKLSEFGGLLRTWFFNDNPVFTVFWVIVFITVITIWGGIL</sequence>
<gene>
    <name evidence="10" type="ORF">OSSY52_11020</name>
</gene>
<evidence type="ECO:0000256" key="6">
    <source>
        <dbReference type="ARBA" id="ARBA00023136"/>
    </source>
</evidence>
<dbReference type="GO" id="GO:0016491">
    <property type="term" value="F:oxidoreductase activity"/>
    <property type="evidence" value="ECO:0007669"/>
    <property type="project" value="UniProtKB-KW"/>
</dbReference>
<feature type="transmembrane region" description="Helical" evidence="8">
    <location>
        <begin position="125"/>
        <end position="143"/>
    </location>
</feature>
<protein>
    <submittedName>
        <fullName evidence="10">Oxidoreductase</fullName>
    </submittedName>
</protein>
<dbReference type="InterPro" id="IPR052175">
    <property type="entry name" value="ComplexI-like_HydComp"/>
</dbReference>
<feature type="transmembrane region" description="Helical" evidence="8">
    <location>
        <begin position="368"/>
        <end position="389"/>
    </location>
</feature>
<dbReference type="PRINTS" id="PR01437">
    <property type="entry name" value="NUOXDRDTASE4"/>
</dbReference>
<dbReference type="InParanoid" id="A0A7G1G3L9"/>
<keyword evidence="2" id="KW-1003">Cell membrane</keyword>
<dbReference type="EMBL" id="AP018712">
    <property type="protein sequence ID" value="BBE30961.1"/>
    <property type="molecule type" value="Genomic_DNA"/>
</dbReference>
<feature type="transmembrane region" description="Helical" evidence="8">
    <location>
        <begin position="297"/>
        <end position="316"/>
    </location>
</feature>
<proteinExistence type="predicted"/>
<feature type="transmembrane region" description="Helical" evidence="8">
    <location>
        <begin position="29"/>
        <end position="45"/>
    </location>
</feature>
<organism evidence="10 11">
    <name type="scientific">Tepiditoga spiralis</name>
    <dbReference type="NCBI Taxonomy" id="2108365"/>
    <lineage>
        <taxon>Bacteria</taxon>
        <taxon>Thermotogati</taxon>
        <taxon>Thermotogota</taxon>
        <taxon>Thermotogae</taxon>
        <taxon>Petrotogales</taxon>
        <taxon>Petrotogaceae</taxon>
        <taxon>Tepiditoga</taxon>
    </lineage>
</organism>
<dbReference type="InterPro" id="IPR003918">
    <property type="entry name" value="NADH_UbQ_OxRdtase"/>
</dbReference>
<evidence type="ECO:0000256" key="1">
    <source>
        <dbReference type="ARBA" id="ARBA00004651"/>
    </source>
</evidence>
<evidence type="ECO:0000313" key="10">
    <source>
        <dbReference type="EMBL" id="BBE30961.1"/>
    </source>
</evidence>
<feature type="transmembrane region" description="Helical" evidence="8">
    <location>
        <begin position="6"/>
        <end position="22"/>
    </location>
</feature>
<evidence type="ECO:0000256" key="7">
    <source>
        <dbReference type="RuleBase" id="RU000320"/>
    </source>
</evidence>
<feature type="transmembrane region" description="Helical" evidence="8">
    <location>
        <begin position="228"/>
        <end position="251"/>
    </location>
</feature>
<evidence type="ECO:0000256" key="3">
    <source>
        <dbReference type="ARBA" id="ARBA00022692"/>
    </source>
</evidence>
<dbReference type="AlphaFoldDB" id="A0A7G1G3L9"/>
<accession>A0A7G1G3L9</accession>
<dbReference type="InterPro" id="IPR001750">
    <property type="entry name" value="ND/Mrp_TM"/>
</dbReference>
<dbReference type="GO" id="GO:0042773">
    <property type="term" value="P:ATP synthesis coupled electron transport"/>
    <property type="evidence" value="ECO:0007669"/>
    <property type="project" value="InterPro"/>
</dbReference>
<dbReference type="Pfam" id="PF00361">
    <property type="entry name" value="Proton_antipo_M"/>
    <property type="match status" value="1"/>
</dbReference>
<comment type="subcellular location">
    <subcellularLocation>
        <location evidence="1">Cell membrane</location>
        <topology evidence="1">Multi-pass membrane protein</topology>
    </subcellularLocation>
    <subcellularLocation>
        <location evidence="7">Membrane</location>
        <topology evidence="7">Multi-pass membrane protein</topology>
    </subcellularLocation>
</comment>
<name>A0A7G1G3L9_9BACT</name>
<evidence type="ECO:0000256" key="2">
    <source>
        <dbReference type="ARBA" id="ARBA00022475"/>
    </source>
</evidence>
<keyword evidence="3 7" id="KW-0812">Transmembrane</keyword>
<evidence type="ECO:0000259" key="9">
    <source>
        <dbReference type="Pfam" id="PF00361"/>
    </source>
</evidence>
<feature type="transmembrane region" description="Helical" evidence="8">
    <location>
        <begin position="150"/>
        <end position="172"/>
    </location>
</feature>
<feature type="transmembrane region" description="Helical" evidence="8">
    <location>
        <begin position="328"/>
        <end position="347"/>
    </location>
</feature>
<dbReference type="PANTHER" id="PTHR42682:SF3">
    <property type="entry name" value="FORMATE HYDROGENLYASE SUBUNIT 3-RELATED"/>
    <property type="match status" value="1"/>
</dbReference>
<dbReference type="GO" id="GO:0008137">
    <property type="term" value="F:NADH dehydrogenase (ubiquinone) activity"/>
    <property type="evidence" value="ECO:0007669"/>
    <property type="project" value="InterPro"/>
</dbReference>
<dbReference type="NCBIfam" id="NF006419">
    <property type="entry name" value="PRK08668.1"/>
    <property type="match status" value="1"/>
</dbReference>
<dbReference type="PANTHER" id="PTHR42682">
    <property type="entry name" value="HYDROGENASE-4 COMPONENT F"/>
    <property type="match status" value="1"/>
</dbReference>
<evidence type="ECO:0000256" key="8">
    <source>
        <dbReference type="SAM" id="Phobius"/>
    </source>
</evidence>
<feature type="transmembrane region" description="Helical" evidence="8">
    <location>
        <begin position="501"/>
        <end position="519"/>
    </location>
</feature>
<keyword evidence="11" id="KW-1185">Reference proteome</keyword>
<evidence type="ECO:0000256" key="5">
    <source>
        <dbReference type="ARBA" id="ARBA00023002"/>
    </source>
</evidence>
<reference evidence="10 11" key="1">
    <citation type="submission" date="2018-06" db="EMBL/GenBank/DDBJ databases">
        <title>Genome sequencing of Oceanotoga sp. sy52.</title>
        <authorList>
            <person name="Mori K."/>
        </authorList>
    </citation>
    <scope>NUCLEOTIDE SEQUENCE [LARGE SCALE GENOMIC DNA]</scope>
    <source>
        <strain evidence="11">sy52</strain>
    </source>
</reference>
<feature type="transmembrane region" description="Helical" evidence="8">
    <location>
        <begin position="192"/>
        <end position="216"/>
    </location>
</feature>
<dbReference type="GO" id="GO:0005886">
    <property type="term" value="C:plasma membrane"/>
    <property type="evidence" value="ECO:0007669"/>
    <property type="project" value="UniProtKB-SubCell"/>
</dbReference>
<feature type="transmembrane region" description="Helical" evidence="8">
    <location>
        <begin position="592"/>
        <end position="611"/>
    </location>
</feature>
<keyword evidence="4 8" id="KW-1133">Transmembrane helix</keyword>
<keyword evidence="6 8" id="KW-0472">Membrane</keyword>